<dbReference type="InterPro" id="IPR018789">
    <property type="entry name" value="Flo11"/>
</dbReference>
<dbReference type="PROSITE" id="PS51824">
    <property type="entry name" value="FLO11"/>
    <property type="match status" value="2"/>
</dbReference>
<dbReference type="Proteomes" id="UP000301737">
    <property type="component" value="Unassembled WGS sequence"/>
</dbReference>
<evidence type="ECO:0000259" key="3">
    <source>
        <dbReference type="PROSITE" id="PS51824"/>
    </source>
</evidence>
<feature type="compositionally biased region" description="Low complexity" evidence="1">
    <location>
        <begin position="453"/>
        <end position="492"/>
    </location>
</feature>
<comment type="caution">
    <text evidence="4">The sequence shown here is derived from an EMBL/GenBank/DDBJ whole genome shotgun (WGS) entry which is preliminary data.</text>
</comment>
<evidence type="ECO:0000313" key="5">
    <source>
        <dbReference type="Proteomes" id="UP000301737"/>
    </source>
</evidence>
<dbReference type="EMBL" id="BIMX01000054">
    <property type="protein sequence ID" value="GCF01692.1"/>
    <property type="molecule type" value="Genomic_DNA"/>
</dbReference>
<evidence type="ECO:0000256" key="2">
    <source>
        <dbReference type="SAM" id="SignalP"/>
    </source>
</evidence>
<gene>
    <name evidence="4" type="ORF">ZYGM_000105</name>
</gene>
<proteinExistence type="predicted"/>
<feature type="chain" id="PRO_5020704224" description="Flo11 domain-containing protein" evidence="2">
    <location>
        <begin position="19"/>
        <end position="545"/>
    </location>
</feature>
<feature type="compositionally biased region" description="Low complexity" evidence="1">
    <location>
        <begin position="418"/>
        <end position="437"/>
    </location>
</feature>
<feature type="signal peptide" evidence="2">
    <location>
        <begin position="1"/>
        <end position="18"/>
    </location>
</feature>
<sequence>MVWLHSLLLLLATHLITAIGQSTTTILNPLPSVLANGYEGTDIQDVNDFCYLRRSNSGSNSVSGKMKLLSVKYLTNNLYDVTIWISGQQISKPGLLENLNITGINGPESEVTVYNSDPIEQPGQISLPDFVITFQSYGVEKGDETWLSHFQLTYTYTDGLEGSSSSSRSTTLGVGCLIVESSLSGYYWKTPVSNGNPIVSNDAPISSTTNAPSQTQGSCSPAPSFTDIQDVQDYCYLRRDDLSGNPDSNKMKLLGVRYMSDNLYNVTIWVSGQQINNPNLLEVLNITGIDGPESETTIYNSGSSGQLGQNSLPDFIATFQSYGVEKGDTTWLPHFQLTYTYTSDPNDPFSSSHDTTLGVGCLIADSSLSGYYWKTPDPTASSTTWGYSNSASDGSNCPGSGNVGSRDTGSGGDGNTGSGDNDSSGNGPSGNGPSMSSATTTQVESATTSGNTDAGSSDNGSNASGSPIACGTTTLGPSTTTSSGGPATPASTMNNTPFAVTGPATTTNSNSATPTSSVSSGTTILIGSATTSNSVNSDPGSSAGT</sequence>
<dbReference type="Pfam" id="PF10182">
    <property type="entry name" value="Flo11"/>
    <property type="match status" value="2"/>
</dbReference>
<feature type="compositionally biased region" description="Polar residues" evidence="1">
    <location>
        <begin position="438"/>
        <end position="452"/>
    </location>
</feature>
<feature type="non-terminal residue" evidence="4">
    <location>
        <position position="545"/>
    </location>
</feature>
<feature type="compositionally biased region" description="Low complexity" evidence="1">
    <location>
        <begin position="501"/>
        <end position="523"/>
    </location>
</feature>
<feature type="compositionally biased region" description="Polar residues" evidence="1">
    <location>
        <begin position="384"/>
        <end position="399"/>
    </location>
</feature>
<dbReference type="AlphaFoldDB" id="A0A4C2ECK3"/>
<feature type="compositionally biased region" description="Polar residues" evidence="1">
    <location>
        <begin position="528"/>
        <end position="545"/>
    </location>
</feature>
<keyword evidence="5" id="KW-1185">Reference proteome</keyword>
<dbReference type="SMART" id="SM01213">
    <property type="entry name" value="Flo11"/>
    <property type="match status" value="2"/>
</dbReference>
<feature type="domain" description="Flo11" evidence="3">
    <location>
        <begin position="218"/>
        <end position="383"/>
    </location>
</feature>
<keyword evidence="2" id="KW-0732">Signal</keyword>
<evidence type="ECO:0000256" key="1">
    <source>
        <dbReference type="SAM" id="MobiDB-lite"/>
    </source>
</evidence>
<dbReference type="OrthoDB" id="4070545at2759"/>
<accession>A0A4C2ECK3</accession>
<feature type="region of interest" description="Disordered" evidence="1">
    <location>
        <begin position="384"/>
        <end position="545"/>
    </location>
</feature>
<reference evidence="4 5" key="1">
    <citation type="submission" date="2019-01" db="EMBL/GenBank/DDBJ databases">
        <title>Draft Genome Sequencing of Zygosaccharomyces mellis Ca-7.</title>
        <authorList>
            <person name="Shiwa Y."/>
            <person name="Kanesaki Y."/>
            <person name="Ishige T."/>
            <person name="Mura K."/>
            <person name="Hori T."/>
            <person name="Tamura T."/>
        </authorList>
    </citation>
    <scope>NUCLEOTIDE SEQUENCE [LARGE SCALE GENOMIC DNA]</scope>
    <source>
        <strain evidence="4 5">Ca-7</strain>
    </source>
</reference>
<protein>
    <recommendedName>
        <fullName evidence="3">Flo11 domain-containing protein</fullName>
    </recommendedName>
</protein>
<organism evidence="4 5">
    <name type="scientific">Zygosaccharomyces mellis</name>
    <dbReference type="NCBI Taxonomy" id="42258"/>
    <lineage>
        <taxon>Eukaryota</taxon>
        <taxon>Fungi</taxon>
        <taxon>Dikarya</taxon>
        <taxon>Ascomycota</taxon>
        <taxon>Saccharomycotina</taxon>
        <taxon>Saccharomycetes</taxon>
        <taxon>Saccharomycetales</taxon>
        <taxon>Saccharomycetaceae</taxon>
        <taxon>Zygosaccharomyces</taxon>
    </lineage>
</organism>
<feature type="domain" description="Flo11" evidence="3">
    <location>
        <begin position="31"/>
        <end position="198"/>
    </location>
</feature>
<name>A0A4C2ECK3_9SACH</name>
<evidence type="ECO:0000313" key="4">
    <source>
        <dbReference type="EMBL" id="GCF01692.1"/>
    </source>
</evidence>